<sequence length="272" mass="29166">MLLRTEHLHLAAGNLDDAVRRLHPYGSAGVNYEVGFLDAHLPEIRDWLSGLAEDDGWADGFYNSYVEFALALALALPAPSPADNAGVDRTAEGWEVAQGRPAVWFGDAHFDDDLTLDGPLVVLGDLTVDGLLSDGDVDRSFLAVTGDLRARAIHSGAFNLVLGRVESDVVVCFNSDGGLGAGGDIVADLFVQGQHSYDLGGDLRARVAVLDWLPDGTILEHGRTTDERVAPWLPADYATLDEGEVEVDTWRLLTEAGAGRSPVLTNPRRAAR</sequence>
<protein>
    <submittedName>
        <fullName evidence="1">Uncharacterized protein</fullName>
    </submittedName>
</protein>
<organism evidence="1 2">
    <name type="scientific">Phytohabitans maris</name>
    <dbReference type="NCBI Taxonomy" id="3071409"/>
    <lineage>
        <taxon>Bacteria</taxon>
        <taxon>Bacillati</taxon>
        <taxon>Actinomycetota</taxon>
        <taxon>Actinomycetes</taxon>
        <taxon>Micromonosporales</taxon>
        <taxon>Micromonosporaceae</taxon>
    </lineage>
</organism>
<gene>
    <name evidence="1" type="ORF">RB614_17715</name>
</gene>
<proteinExistence type="predicted"/>
<name>A0ABU0ZIX6_9ACTN</name>
<evidence type="ECO:0000313" key="2">
    <source>
        <dbReference type="Proteomes" id="UP001230908"/>
    </source>
</evidence>
<keyword evidence="2" id="KW-1185">Reference proteome</keyword>
<comment type="caution">
    <text evidence="1">The sequence shown here is derived from an EMBL/GenBank/DDBJ whole genome shotgun (WGS) entry which is preliminary data.</text>
</comment>
<evidence type="ECO:0000313" key="1">
    <source>
        <dbReference type="EMBL" id="MDQ7906354.1"/>
    </source>
</evidence>
<dbReference type="Proteomes" id="UP001230908">
    <property type="component" value="Unassembled WGS sequence"/>
</dbReference>
<dbReference type="RefSeq" id="WP_308713625.1">
    <property type="nucleotide sequence ID" value="NZ_JAVHUY010000015.1"/>
</dbReference>
<dbReference type="EMBL" id="JAVHUY010000015">
    <property type="protein sequence ID" value="MDQ7906354.1"/>
    <property type="molecule type" value="Genomic_DNA"/>
</dbReference>
<accession>A0ABU0ZIX6</accession>
<reference evidence="1 2" key="1">
    <citation type="submission" date="2023-08" db="EMBL/GenBank/DDBJ databases">
        <title>Phytohabitans sansha sp. nov., isolated from marine sediment.</title>
        <authorList>
            <person name="Zhao Y."/>
            <person name="Yi K."/>
        </authorList>
    </citation>
    <scope>NUCLEOTIDE SEQUENCE [LARGE SCALE GENOMIC DNA]</scope>
    <source>
        <strain evidence="1 2">ZYX-F-186</strain>
    </source>
</reference>